<evidence type="ECO:0000256" key="2">
    <source>
        <dbReference type="ARBA" id="ARBA00023043"/>
    </source>
</evidence>
<sequence length="468" mass="50883">MDITRRRRQGSQAELLYDLVVTGGRNIKPSIRFLFEMGASLEWTGRDGKTPLMVACMNPNLTDIAKTLIQLGANVNAYSHGRDAGTPLHHAAKEGLDQTVALLLSHGANALVPNNDGQTALEIARLHRHTKVVRTIENHVCYFSGSFREIISPRFLGAIAPRLFSRKVWVVIIPIGPNTHIQPPKLELAVYCNIEDARPCNIISLWKARIKEPNLHQSDPTLTIFYHSMIKYRLKLASAVKGGPSVLTIWLKIIQAMSPSIDPHSEKNSLRRLETSPSNLINPAAAAAAGDTPLDPHSHQITEVSNTNEQGMSAVSEDSYNGLGSAVGTTHSEANNSAQDDYISSGWSIFDHDISSSTSPAPSAPPIPDQEHYSIEGSIRYPTIDLGTEVSTQAIDSCEASTSDETTETKDESTSLCVICWEGPIEGAFIPCGHVAGCMSCLTEIKANNGICPICRSKIDQVVKLYTV</sequence>
<dbReference type="SUPFAM" id="SSF48403">
    <property type="entry name" value="Ankyrin repeat"/>
    <property type="match status" value="1"/>
</dbReference>
<dbReference type="PANTHER" id="PTHR24171:SF9">
    <property type="entry name" value="ANKYRIN REPEAT DOMAIN-CONTAINING PROTEIN 39"/>
    <property type="match status" value="1"/>
</dbReference>
<keyword evidence="4" id="KW-0479">Metal-binding</keyword>
<dbReference type="Pfam" id="PF00023">
    <property type="entry name" value="Ank"/>
    <property type="match status" value="1"/>
</dbReference>
<keyword evidence="4" id="KW-0862">Zinc</keyword>
<dbReference type="InterPro" id="IPR036770">
    <property type="entry name" value="Ankyrin_rpt-contain_sf"/>
</dbReference>
<dbReference type="PROSITE" id="PS50089">
    <property type="entry name" value="ZF_RING_2"/>
    <property type="match status" value="1"/>
</dbReference>
<dbReference type="PROSITE" id="PS50088">
    <property type="entry name" value="ANK_REPEAT"/>
    <property type="match status" value="2"/>
</dbReference>
<proteinExistence type="predicted"/>
<feature type="repeat" description="ANK" evidence="3">
    <location>
        <begin position="83"/>
        <end position="115"/>
    </location>
</feature>
<dbReference type="Gene3D" id="1.25.40.20">
    <property type="entry name" value="Ankyrin repeat-containing domain"/>
    <property type="match status" value="1"/>
</dbReference>
<dbReference type="InterPro" id="IPR013083">
    <property type="entry name" value="Znf_RING/FYVE/PHD"/>
</dbReference>
<keyword evidence="6" id="KW-0418">Kinase</keyword>
<keyword evidence="4" id="KW-0863">Zinc-finger</keyword>
<protein>
    <submittedName>
        <fullName evidence="6">Cdk-activating kinase assembly factor</fullName>
    </submittedName>
</protein>
<accession>A0A2P5F5S0</accession>
<feature type="domain" description="RING-type" evidence="5">
    <location>
        <begin position="417"/>
        <end position="456"/>
    </location>
</feature>
<keyword evidence="2 3" id="KW-0040">ANK repeat</keyword>
<dbReference type="PANTHER" id="PTHR24171">
    <property type="entry name" value="ANKYRIN REPEAT DOMAIN-CONTAINING PROTEIN 39-RELATED"/>
    <property type="match status" value="1"/>
</dbReference>
<dbReference type="EMBL" id="JXTC01000060">
    <property type="protein sequence ID" value="PON93136.1"/>
    <property type="molecule type" value="Genomic_DNA"/>
</dbReference>
<dbReference type="Proteomes" id="UP000237000">
    <property type="component" value="Unassembled WGS sequence"/>
</dbReference>
<evidence type="ECO:0000256" key="1">
    <source>
        <dbReference type="ARBA" id="ARBA00022737"/>
    </source>
</evidence>
<organism evidence="6 7">
    <name type="scientific">Trema orientale</name>
    <name type="common">Charcoal tree</name>
    <name type="synonym">Celtis orientalis</name>
    <dbReference type="NCBI Taxonomy" id="63057"/>
    <lineage>
        <taxon>Eukaryota</taxon>
        <taxon>Viridiplantae</taxon>
        <taxon>Streptophyta</taxon>
        <taxon>Embryophyta</taxon>
        <taxon>Tracheophyta</taxon>
        <taxon>Spermatophyta</taxon>
        <taxon>Magnoliopsida</taxon>
        <taxon>eudicotyledons</taxon>
        <taxon>Gunneridae</taxon>
        <taxon>Pentapetalae</taxon>
        <taxon>rosids</taxon>
        <taxon>fabids</taxon>
        <taxon>Rosales</taxon>
        <taxon>Cannabaceae</taxon>
        <taxon>Trema</taxon>
    </lineage>
</organism>
<dbReference type="GO" id="GO:0016301">
    <property type="term" value="F:kinase activity"/>
    <property type="evidence" value="ECO:0007669"/>
    <property type="project" value="UniProtKB-KW"/>
</dbReference>
<keyword evidence="6" id="KW-0808">Transferase</keyword>
<evidence type="ECO:0000256" key="4">
    <source>
        <dbReference type="PROSITE-ProRule" id="PRU00175"/>
    </source>
</evidence>
<dbReference type="InterPro" id="IPR002110">
    <property type="entry name" value="Ankyrin_rpt"/>
</dbReference>
<evidence type="ECO:0000256" key="3">
    <source>
        <dbReference type="PROSITE-ProRule" id="PRU00023"/>
    </source>
</evidence>
<dbReference type="GO" id="GO:0008270">
    <property type="term" value="F:zinc ion binding"/>
    <property type="evidence" value="ECO:0007669"/>
    <property type="project" value="UniProtKB-KW"/>
</dbReference>
<gene>
    <name evidence="6" type="ORF">TorRG33x02_110420</name>
</gene>
<dbReference type="AlphaFoldDB" id="A0A2P5F5S0"/>
<name>A0A2P5F5S0_TREOI</name>
<keyword evidence="1" id="KW-0677">Repeat</keyword>
<feature type="repeat" description="ANK" evidence="3">
    <location>
        <begin position="47"/>
        <end position="80"/>
    </location>
</feature>
<reference evidence="7" key="1">
    <citation type="submission" date="2016-06" db="EMBL/GenBank/DDBJ databases">
        <title>Parallel loss of symbiosis genes in relatives of nitrogen-fixing non-legume Parasponia.</title>
        <authorList>
            <person name="Van Velzen R."/>
            <person name="Holmer R."/>
            <person name="Bu F."/>
            <person name="Rutten L."/>
            <person name="Van Zeijl A."/>
            <person name="Liu W."/>
            <person name="Santuari L."/>
            <person name="Cao Q."/>
            <person name="Sharma T."/>
            <person name="Shen D."/>
            <person name="Roswanjaya Y."/>
            <person name="Wardhani T."/>
            <person name="Kalhor M.S."/>
            <person name="Jansen J."/>
            <person name="Van den Hoogen J."/>
            <person name="Gungor B."/>
            <person name="Hartog M."/>
            <person name="Hontelez J."/>
            <person name="Verver J."/>
            <person name="Yang W.-C."/>
            <person name="Schijlen E."/>
            <person name="Repin R."/>
            <person name="Schilthuizen M."/>
            <person name="Schranz E."/>
            <person name="Heidstra R."/>
            <person name="Miyata K."/>
            <person name="Fedorova E."/>
            <person name="Kohlen W."/>
            <person name="Bisseling T."/>
            <person name="Smit S."/>
            <person name="Geurts R."/>
        </authorList>
    </citation>
    <scope>NUCLEOTIDE SEQUENCE [LARGE SCALE GENOMIC DNA]</scope>
    <source>
        <strain evidence="7">cv. RG33-2</strain>
    </source>
</reference>
<dbReference type="Pfam" id="PF12796">
    <property type="entry name" value="Ank_2"/>
    <property type="match status" value="1"/>
</dbReference>
<dbReference type="CDD" id="cd23129">
    <property type="entry name" value="RING-HC_XBAT35-like"/>
    <property type="match status" value="1"/>
</dbReference>
<dbReference type="InterPro" id="IPR001841">
    <property type="entry name" value="Znf_RING"/>
</dbReference>
<dbReference type="Gene3D" id="3.30.40.10">
    <property type="entry name" value="Zinc/RING finger domain, C3HC4 (zinc finger)"/>
    <property type="match status" value="1"/>
</dbReference>
<dbReference type="SUPFAM" id="SSF57850">
    <property type="entry name" value="RING/U-box"/>
    <property type="match status" value="1"/>
</dbReference>
<keyword evidence="7" id="KW-1185">Reference proteome</keyword>
<dbReference type="Pfam" id="PF13920">
    <property type="entry name" value="zf-C3HC4_3"/>
    <property type="match status" value="1"/>
</dbReference>
<evidence type="ECO:0000259" key="5">
    <source>
        <dbReference type="PROSITE" id="PS50089"/>
    </source>
</evidence>
<dbReference type="STRING" id="63057.A0A2P5F5S0"/>
<evidence type="ECO:0000313" key="6">
    <source>
        <dbReference type="EMBL" id="PON93136.1"/>
    </source>
</evidence>
<comment type="caution">
    <text evidence="6">The sequence shown here is derived from an EMBL/GenBank/DDBJ whole genome shotgun (WGS) entry which is preliminary data.</text>
</comment>
<dbReference type="InParanoid" id="A0A2P5F5S0"/>
<evidence type="ECO:0000313" key="7">
    <source>
        <dbReference type="Proteomes" id="UP000237000"/>
    </source>
</evidence>
<dbReference type="OrthoDB" id="1711136at2759"/>
<dbReference type="PROSITE" id="PS50297">
    <property type="entry name" value="ANK_REP_REGION"/>
    <property type="match status" value="2"/>
</dbReference>
<dbReference type="SMART" id="SM00248">
    <property type="entry name" value="ANK"/>
    <property type="match status" value="3"/>
</dbReference>